<gene>
    <name evidence="2" type="ORF">BSK56_18790</name>
</gene>
<keyword evidence="1" id="KW-0472">Membrane</keyword>
<evidence type="ECO:0000256" key="1">
    <source>
        <dbReference type="SAM" id="Phobius"/>
    </source>
</evidence>
<feature type="transmembrane region" description="Helical" evidence="1">
    <location>
        <begin position="55"/>
        <end position="71"/>
    </location>
</feature>
<reference evidence="2 3" key="1">
    <citation type="submission" date="2016-10" db="EMBL/GenBank/DDBJ databases">
        <title>Paenibacillus species isolates.</title>
        <authorList>
            <person name="Beno S.M."/>
        </authorList>
    </citation>
    <scope>NUCLEOTIDE SEQUENCE [LARGE SCALE GENOMIC DNA]</scope>
    <source>
        <strain evidence="2 3">FSL H7-0744</strain>
    </source>
</reference>
<accession>A0ABX3H906</accession>
<protein>
    <submittedName>
        <fullName evidence="2">Uncharacterized protein</fullName>
    </submittedName>
</protein>
<organism evidence="2 3">
    <name type="scientific">Paenibacillus borealis</name>
    <dbReference type="NCBI Taxonomy" id="160799"/>
    <lineage>
        <taxon>Bacteria</taxon>
        <taxon>Bacillati</taxon>
        <taxon>Bacillota</taxon>
        <taxon>Bacilli</taxon>
        <taxon>Bacillales</taxon>
        <taxon>Paenibacillaceae</taxon>
        <taxon>Paenibacillus</taxon>
    </lineage>
</organism>
<dbReference type="Proteomes" id="UP000187412">
    <property type="component" value="Unassembled WGS sequence"/>
</dbReference>
<keyword evidence="1" id="KW-1133">Transmembrane helix</keyword>
<name>A0ABX3H906_PAEBO</name>
<feature type="transmembrane region" description="Helical" evidence="1">
    <location>
        <begin position="33"/>
        <end position="49"/>
    </location>
</feature>
<dbReference type="EMBL" id="MPTB01000024">
    <property type="protein sequence ID" value="OMD45712.1"/>
    <property type="molecule type" value="Genomic_DNA"/>
</dbReference>
<keyword evidence="1" id="KW-0812">Transmembrane</keyword>
<sequence>MYRKARLLEYDKREAEKVQRNSRQLDRQRNTKLTGIVLTAVAVFAMIKLEVIDQVLLVLLSLLLIGIGLMVENTEFTWDQESD</sequence>
<evidence type="ECO:0000313" key="2">
    <source>
        <dbReference type="EMBL" id="OMD45712.1"/>
    </source>
</evidence>
<proteinExistence type="predicted"/>
<keyword evidence="3" id="KW-1185">Reference proteome</keyword>
<evidence type="ECO:0000313" key="3">
    <source>
        <dbReference type="Proteomes" id="UP000187412"/>
    </source>
</evidence>
<comment type="caution">
    <text evidence="2">The sequence shown here is derived from an EMBL/GenBank/DDBJ whole genome shotgun (WGS) entry which is preliminary data.</text>
</comment>